<evidence type="ECO:0000313" key="3">
    <source>
        <dbReference type="Proteomes" id="UP000440713"/>
    </source>
</evidence>
<dbReference type="InterPro" id="IPR024258">
    <property type="entry name" value="DUF3798"/>
</dbReference>
<protein>
    <submittedName>
        <fullName evidence="2">DUF3798 domain-containing protein</fullName>
    </submittedName>
</protein>
<reference evidence="2 3" key="1">
    <citation type="submission" date="2019-08" db="EMBL/GenBank/DDBJ databases">
        <title>In-depth cultivation of the pig gut microbiome towards novel bacterial diversity and tailored functional studies.</title>
        <authorList>
            <person name="Wylensek D."/>
            <person name="Hitch T.C.A."/>
            <person name="Clavel T."/>
        </authorList>
    </citation>
    <scope>NUCLEOTIDE SEQUENCE [LARGE SCALE GENOMIC DNA]</scope>
    <source>
        <strain evidence="2 3">WCA-SAB-591-4A-A</strain>
    </source>
</reference>
<organism evidence="2 3">
    <name type="scientific">Peptostreptococcus porci</name>
    <dbReference type="NCBI Taxonomy" id="2652282"/>
    <lineage>
        <taxon>Bacteria</taxon>
        <taxon>Bacillati</taxon>
        <taxon>Bacillota</taxon>
        <taxon>Clostridia</taxon>
        <taxon>Peptostreptococcales</taxon>
        <taxon>Peptostreptococcaceae</taxon>
        <taxon>Peptostreptococcus</taxon>
    </lineage>
</organism>
<keyword evidence="1" id="KW-0732">Signal</keyword>
<proteinExistence type="predicted"/>
<dbReference type="Gene3D" id="3.40.50.11390">
    <property type="match status" value="1"/>
</dbReference>
<sequence>MIKKIAYLFTIVFVLVSLGACTKNDRASSSDKESLEDITNNKSEITIYLPEGQQLDKKYIENKKIAVNFLPKIEGKYTEKQADMIANNIDKHVKVLIISSSNNGLSSVFEKVKDKLPGVITISCDMEEFNNHSLDDLLKNSNIDVGLSVSNTNNLLIGVKNSILMNAKKFAYIYNPNDIDITDLEKAKEYCKENNMIFDEIKVDKKIDDKYFNEIVGKISNIENTAVYSSIEDASMLLLKNFSKYKYIIPSLNSGNDGNIFSQEFALEKEFASLEREEFEVLVSKKLKEEGLIGKLGMIIEDKKSVPIEISIEIAKYMYENNFMIEECYRDVSLVARGNRNLNLSIAPQKIGNSAGYFRYLNLVPRIY</sequence>
<dbReference type="EMBL" id="VUNE01000001">
    <property type="protein sequence ID" value="MST61858.1"/>
    <property type="molecule type" value="Genomic_DNA"/>
</dbReference>
<gene>
    <name evidence="2" type="ORF">FYJ71_02575</name>
</gene>
<dbReference type="PROSITE" id="PS51257">
    <property type="entry name" value="PROKAR_LIPOPROTEIN"/>
    <property type="match status" value="1"/>
</dbReference>
<dbReference type="Proteomes" id="UP000440713">
    <property type="component" value="Unassembled WGS sequence"/>
</dbReference>
<name>A0A6N7WYI8_9FIRM</name>
<keyword evidence="3" id="KW-1185">Reference proteome</keyword>
<evidence type="ECO:0000313" key="2">
    <source>
        <dbReference type="EMBL" id="MST61858.1"/>
    </source>
</evidence>
<dbReference type="RefSeq" id="WP_154537233.1">
    <property type="nucleotide sequence ID" value="NZ_VUNE01000001.1"/>
</dbReference>
<dbReference type="Pfam" id="PF12683">
    <property type="entry name" value="DUF3798"/>
    <property type="match status" value="1"/>
</dbReference>
<comment type="caution">
    <text evidence="2">The sequence shown here is derived from an EMBL/GenBank/DDBJ whole genome shotgun (WGS) entry which is preliminary data.</text>
</comment>
<feature type="signal peptide" evidence="1">
    <location>
        <begin position="1"/>
        <end position="22"/>
    </location>
</feature>
<evidence type="ECO:0000256" key="1">
    <source>
        <dbReference type="SAM" id="SignalP"/>
    </source>
</evidence>
<accession>A0A6N7WYI8</accession>
<feature type="chain" id="PRO_5038775846" evidence="1">
    <location>
        <begin position="23"/>
        <end position="368"/>
    </location>
</feature>
<dbReference type="Gene3D" id="3.40.50.11400">
    <property type="match status" value="1"/>
</dbReference>
<dbReference type="AlphaFoldDB" id="A0A6N7WYI8"/>